<dbReference type="AlphaFoldDB" id="A0A815JLN4"/>
<dbReference type="PANTHER" id="PTHR30401">
    <property type="entry name" value="TRNA 2-SELENOURIDINE SYNTHASE"/>
    <property type="match status" value="1"/>
</dbReference>
<dbReference type="SMART" id="SM00450">
    <property type="entry name" value="RHOD"/>
    <property type="match status" value="1"/>
</dbReference>
<dbReference type="Proteomes" id="UP000663829">
    <property type="component" value="Unassembled WGS sequence"/>
</dbReference>
<dbReference type="GO" id="GO:0043828">
    <property type="term" value="F:tRNA 2-selenouridine synthase activity"/>
    <property type="evidence" value="ECO:0007669"/>
    <property type="project" value="InterPro"/>
</dbReference>
<dbReference type="InterPro" id="IPR017582">
    <property type="entry name" value="SelU"/>
</dbReference>
<evidence type="ECO:0000313" key="6">
    <source>
        <dbReference type="Proteomes" id="UP000663829"/>
    </source>
</evidence>
<evidence type="ECO:0000259" key="1">
    <source>
        <dbReference type="PROSITE" id="PS50206"/>
    </source>
</evidence>
<evidence type="ECO:0000313" key="3">
    <source>
        <dbReference type="EMBL" id="CAF1383752.1"/>
    </source>
</evidence>
<dbReference type="InterPro" id="IPR001763">
    <property type="entry name" value="Rhodanese-like_dom"/>
</dbReference>
<name>A0A815JLN4_9BILA</name>
<sequence length="223" mass="25749">MYSDQPSINPKFDDSDQYELVAVATRKLVIKAPKSIDIENVYSANSTLKFDEIIDVRTPGEYEVDHLPNAVNLPVLTNEQRHFVGIKYNQNKFEGKHHGAMLITKNISNILEYQLFNDSNEQQLPSTKKKYLIYCQRGGQRSISLAFILTQIGYEEIFILQNGYSSYRKYVQKMISELSKQLKWRIIGTLTGCGKTDLLNYMEQHCQIQTLDLGNRRNSQRSV</sequence>
<dbReference type="Proteomes" id="UP000681722">
    <property type="component" value="Unassembled WGS sequence"/>
</dbReference>
<dbReference type="Gene3D" id="3.40.250.10">
    <property type="entry name" value="Rhodanese-like domain"/>
    <property type="match status" value="1"/>
</dbReference>
<feature type="domain" description="Rhodanese" evidence="1">
    <location>
        <begin position="53"/>
        <end position="176"/>
    </location>
</feature>
<organism evidence="3 6">
    <name type="scientific">Didymodactylos carnosus</name>
    <dbReference type="NCBI Taxonomy" id="1234261"/>
    <lineage>
        <taxon>Eukaryota</taxon>
        <taxon>Metazoa</taxon>
        <taxon>Spiralia</taxon>
        <taxon>Gnathifera</taxon>
        <taxon>Rotifera</taxon>
        <taxon>Eurotatoria</taxon>
        <taxon>Bdelloidea</taxon>
        <taxon>Philodinida</taxon>
        <taxon>Philodinidae</taxon>
        <taxon>Didymodactylos</taxon>
    </lineage>
</organism>
<dbReference type="OrthoDB" id="566238at2759"/>
<dbReference type="SUPFAM" id="SSF52821">
    <property type="entry name" value="Rhodanese/Cell cycle control phosphatase"/>
    <property type="match status" value="1"/>
</dbReference>
<dbReference type="InterPro" id="IPR036873">
    <property type="entry name" value="Rhodanese-like_dom_sf"/>
</dbReference>
<dbReference type="Proteomes" id="UP000682733">
    <property type="component" value="Unassembled WGS sequence"/>
</dbReference>
<keyword evidence="6" id="KW-1185">Reference proteome</keyword>
<dbReference type="Proteomes" id="UP000677228">
    <property type="component" value="Unassembled WGS sequence"/>
</dbReference>
<proteinExistence type="predicted"/>
<dbReference type="Pfam" id="PF00581">
    <property type="entry name" value="Rhodanese"/>
    <property type="match status" value="1"/>
</dbReference>
<gene>
    <name evidence="3" type="ORF">GPM918_LOCUS32455</name>
    <name evidence="2" type="ORF">OVA965_LOCUS27825</name>
    <name evidence="5" type="ORF">SRO942_LOCUS33124</name>
    <name evidence="4" type="ORF">TMI583_LOCUS28573</name>
</gene>
<reference evidence="3" key="1">
    <citation type="submission" date="2021-02" db="EMBL/GenBank/DDBJ databases">
        <authorList>
            <person name="Nowell W R."/>
        </authorList>
    </citation>
    <scope>NUCLEOTIDE SEQUENCE</scope>
</reference>
<dbReference type="PANTHER" id="PTHR30401:SF0">
    <property type="entry name" value="TRNA 2-SELENOURIDINE SYNTHASE"/>
    <property type="match status" value="1"/>
</dbReference>
<evidence type="ECO:0000313" key="5">
    <source>
        <dbReference type="EMBL" id="CAF4278801.1"/>
    </source>
</evidence>
<dbReference type="EMBL" id="CAJOBC010081981">
    <property type="protein sequence ID" value="CAF4278801.1"/>
    <property type="molecule type" value="Genomic_DNA"/>
</dbReference>
<dbReference type="GO" id="GO:0002098">
    <property type="term" value="P:tRNA wobble uridine modification"/>
    <property type="evidence" value="ECO:0007669"/>
    <property type="project" value="InterPro"/>
</dbReference>
<evidence type="ECO:0000313" key="2">
    <source>
        <dbReference type="EMBL" id="CAF1285081.1"/>
    </source>
</evidence>
<evidence type="ECO:0000313" key="4">
    <source>
        <dbReference type="EMBL" id="CAF4090054.1"/>
    </source>
</evidence>
<accession>A0A815JLN4</accession>
<dbReference type="EMBL" id="CAJNOQ010016581">
    <property type="protein sequence ID" value="CAF1383752.1"/>
    <property type="molecule type" value="Genomic_DNA"/>
</dbReference>
<protein>
    <recommendedName>
        <fullName evidence="1">Rhodanese domain-containing protein</fullName>
    </recommendedName>
</protein>
<dbReference type="EMBL" id="CAJNOK010018595">
    <property type="protein sequence ID" value="CAF1285081.1"/>
    <property type="molecule type" value="Genomic_DNA"/>
</dbReference>
<dbReference type="EMBL" id="CAJOBA010040162">
    <property type="protein sequence ID" value="CAF4090054.1"/>
    <property type="molecule type" value="Genomic_DNA"/>
</dbReference>
<dbReference type="PROSITE" id="PS50206">
    <property type="entry name" value="RHODANESE_3"/>
    <property type="match status" value="1"/>
</dbReference>
<comment type="caution">
    <text evidence="3">The sequence shown here is derived from an EMBL/GenBank/DDBJ whole genome shotgun (WGS) entry which is preliminary data.</text>
</comment>